<dbReference type="CDD" id="cd02966">
    <property type="entry name" value="TlpA_like_family"/>
    <property type="match status" value="1"/>
</dbReference>
<dbReference type="AlphaFoldDB" id="A0A6I6GRM3"/>
<dbReference type="SUPFAM" id="SSF52833">
    <property type="entry name" value="Thioredoxin-like"/>
    <property type="match status" value="1"/>
</dbReference>
<proteinExistence type="predicted"/>
<protein>
    <submittedName>
        <fullName evidence="3">Redoxin domain-containing protein</fullName>
    </submittedName>
</protein>
<feature type="chain" id="PRO_5026282640" evidence="1">
    <location>
        <begin position="29"/>
        <end position="169"/>
    </location>
</feature>
<gene>
    <name evidence="3" type="ORF">GLV81_06340</name>
</gene>
<keyword evidence="1" id="KW-0732">Signal</keyword>
<dbReference type="Proteomes" id="UP000426027">
    <property type="component" value="Chromosome"/>
</dbReference>
<sequence length="169" mass="19211">MKGKRNIIMKRMLSLVLCIYATANVAVAQTIREMKMPELVQHYKKAKGILVVNFWSTWCKPCIDEIPHFISVANAMKADSVQLLLVSQDTKELYQTGALKKYLQQKGWKLPVVWLNETNADYYCPLVDATWSGAIPATIIIRPSTGYYQFYEESLSAEALHTAIKKALH</sequence>
<feature type="signal peptide" evidence="1">
    <location>
        <begin position="1"/>
        <end position="28"/>
    </location>
</feature>
<evidence type="ECO:0000256" key="1">
    <source>
        <dbReference type="SAM" id="SignalP"/>
    </source>
</evidence>
<dbReference type="KEGG" id="fls:GLV81_06340"/>
<dbReference type="InterPro" id="IPR000866">
    <property type="entry name" value="AhpC/TSA"/>
</dbReference>
<dbReference type="GO" id="GO:0016209">
    <property type="term" value="F:antioxidant activity"/>
    <property type="evidence" value="ECO:0007669"/>
    <property type="project" value="InterPro"/>
</dbReference>
<evidence type="ECO:0000313" key="3">
    <source>
        <dbReference type="EMBL" id="QGW27759.1"/>
    </source>
</evidence>
<keyword evidence="4" id="KW-1185">Reference proteome</keyword>
<dbReference type="PANTHER" id="PTHR42852:SF13">
    <property type="entry name" value="PROTEIN DIPZ"/>
    <property type="match status" value="1"/>
</dbReference>
<dbReference type="GO" id="GO:0016491">
    <property type="term" value="F:oxidoreductase activity"/>
    <property type="evidence" value="ECO:0007669"/>
    <property type="project" value="InterPro"/>
</dbReference>
<evidence type="ECO:0000259" key="2">
    <source>
        <dbReference type="PROSITE" id="PS51352"/>
    </source>
</evidence>
<dbReference type="PANTHER" id="PTHR42852">
    <property type="entry name" value="THIOL:DISULFIDE INTERCHANGE PROTEIN DSBE"/>
    <property type="match status" value="1"/>
</dbReference>
<evidence type="ECO:0000313" key="4">
    <source>
        <dbReference type="Proteomes" id="UP000426027"/>
    </source>
</evidence>
<dbReference type="InterPro" id="IPR013766">
    <property type="entry name" value="Thioredoxin_domain"/>
</dbReference>
<dbReference type="EMBL" id="CP046566">
    <property type="protein sequence ID" value="QGW27759.1"/>
    <property type="molecule type" value="Genomic_DNA"/>
</dbReference>
<dbReference type="InterPro" id="IPR036249">
    <property type="entry name" value="Thioredoxin-like_sf"/>
</dbReference>
<feature type="domain" description="Thioredoxin" evidence="2">
    <location>
        <begin position="17"/>
        <end position="169"/>
    </location>
</feature>
<dbReference type="Gene3D" id="3.40.30.10">
    <property type="entry name" value="Glutaredoxin"/>
    <property type="match status" value="1"/>
</dbReference>
<accession>A0A6I6GRM3</accession>
<dbReference type="PROSITE" id="PS51352">
    <property type="entry name" value="THIOREDOXIN_2"/>
    <property type="match status" value="1"/>
</dbReference>
<dbReference type="Pfam" id="PF00578">
    <property type="entry name" value="AhpC-TSA"/>
    <property type="match status" value="1"/>
</dbReference>
<reference evidence="3 4" key="1">
    <citation type="submission" date="2019-11" db="EMBL/GenBank/DDBJ databases">
        <authorList>
            <person name="Im W.T."/>
        </authorList>
    </citation>
    <scope>NUCLEOTIDE SEQUENCE [LARGE SCALE GENOMIC DNA]</scope>
    <source>
        <strain evidence="3 4">SB-02</strain>
    </source>
</reference>
<organism evidence="3 4">
    <name type="scientific">Phnomibacter ginsenosidimutans</name>
    <dbReference type="NCBI Taxonomy" id="2676868"/>
    <lineage>
        <taxon>Bacteria</taxon>
        <taxon>Pseudomonadati</taxon>
        <taxon>Bacteroidota</taxon>
        <taxon>Chitinophagia</taxon>
        <taxon>Chitinophagales</taxon>
        <taxon>Chitinophagaceae</taxon>
        <taxon>Phnomibacter</taxon>
    </lineage>
</organism>
<name>A0A6I6GRM3_9BACT</name>
<dbReference type="InterPro" id="IPR050553">
    <property type="entry name" value="Thioredoxin_ResA/DsbE_sf"/>
</dbReference>